<dbReference type="Proteomes" id="UP000504618">
    <property type="component" value="Unplaced"/>
</dbReference>
<gene>
    <name evidence="2" type="primary">LOC112464855</name>
</gene>
<evidence type="ECO:0000313" key="1">
    <source>
        <dbReference type="Proteomes" id="UP000504618"/>
    </source>
</evidence>
<proteinExistence type="predicted"/>
<sequence length="168" mass="19024">MRCMFTSVESAFRSLHVYLRDVAGNMMRSVRGYNIAINLQDQSLIEVCLPDTEACMSSTTDCEHSPFLDNSKENEDNQQAAIVQPSTLSTVLPPEGNSQPKKSKTQTASNVAIWTDQLVVRNLIHFWSANQELFANTLMKNDDVWKIVAEELNTLKKTHYSLDQLKIK</sequence>
<dbReference type="GeneID" id="112464855"/>
<accession>A0A6J1R4S3</accession>
<dbReference type="AlphaFoldDB" id="A0A6J1R4S3"/>
<keyword evidence="1" id="KW-1185">Reference proteome</keyword>
<dbReference type="RefSeq" id="XP_024887870.1">
    <property type="nucleotide sequence ID" value="XM_025032102.1"/>
</dbReference>
<protein>
    <submittedName>
        <fullName evidence="2">Uncharacterized protein LOC112464855 isoform X1</fullName>
    </submittedName>
</protein>
<organism evidence="1 2">
    <name type="scientific">Temnothorax curvispinosus</name>
    <dbReference type="NCBI Taxonomy" id="300111"/>
    <lineage>
        <taxon>Eukaryota</taxon>
        <taxon>Metazoa</taxon>
        <taxon>Ecdysozoa</taxon>
        <taxon>Arthropoda</taxon>
        <taxon>Hexapoda</taxon>
        <taxon>Insecta</taxon>
        <taxon>Pterygota</taxon>
        <taxon>Neoptera</taxon>
        <taxon>Endopterygota</taxon>
        <taxon>Hymenoptera</taxon>
        <taxon>Apocrita</taxon>
        <taxon>Aculeata</taxon>
        <taxon>Formicoidea</taxon>
        <taxon>Formicidae</taxon>
        <taxon>Myrmicinae</taxon>
        <taxon>Temnothorax</taxon>
    </lineage>
</organism>
<evidence type="ECO:0000313" key="2">
    <source>
        <dbReference type="RefSeq" id="XP_024887870.1"/>
    </source>
</evidence>
<name>A0A6J1R4S3_9HYME</name>
<reference evidence="2" key="1">
    <citation type="submission" date="2025-08" db="UniProtKB">
        <authorList>
            <consortium name="RefSeq"/>
        </authorList>
    </citation>
    <scope>IDENTIFICATION</scope>
    <source>
        <tissue evidence="2">Whole body</tissue>
    </source>
</reference>